<evidence type="ECO:0000313" key="2">
    <source>
        <dbReference type="EMBL" id="CAD5118760.1"/>
    </source>
</evidence>
<reference evidence="2 3" key="1">
    <citation type="submission" date="2020-08" db="EMBL/GenBank/DDBJ databases">
        <authorList>
            <person name="Hejnol A."/>
        </authorList>
    </citation>
    <scope>NUCLEOTIDE SEQUENCE [LARGE SCALE GENOMIC DNA]</scope>
</reference>
<evidence type="ECO:0000256" key="1">
    <source>
        <dbReference type="SAM" id="Coils"/>
    </source>
</evidence>
<name>A0A7I8VR13_9ANNE</name>
<protein>
    <submittedName>
        <fullName evidence="2">Uncharacterized protein</fullName>
    </submittedName>
</protein>
<comment type="caution">
    <text evidence="2">The sequence shown here is derived from an EMBL/GenBank/DDBJ whole genome shotgun (WGS) entry which is preliminary data.</text>
</comment>
<feature type="coiled-coil region" evidence="1">
    <location>
        <begin position="22"/>
        <end position="84"/>
    </location>
</feature>
<accession>A0A7I8VR13</accession>
<gene>
    <name evidence="2" type="ORF">DGYR_LOCUS7087</name>
</gene>
<evidence type="ECO:0000313" key="3">
    <source>
        <dbReference type="Proteomes" id="UP000549394"/>
    </source>
</evidence>
<keyword evidence="3" id="KW-1185">Reference proteome</keyword>
<dbReference type="Proteomes" id="UP000549394">
    <property type="component" value="Unassembled WGS sequence"/>
</dbReference>
<proteinExistence type="predicted"/>
<organism evidence="2 3">
    <name type="scientific">Dimorphilus gyrociliatus</name>
    <dbReference type="NCBI Taxonomy" id="2664684"/>
    <lineage>
        <taxon>Eukaryota</taxon>
        <taxon>Metazoa</taxon>
        <taxon>Spiralia</taxon>
        <taxon>Lophotrochozoa</taxon>
        <taxon>Annelida</taxon>
        <taxon>Polychaeta</taxon>
        <taxon>Polychaeta incertae sedis</taxon>
        <taxon>Dinophilidae</taxon>
        <taxon>Dimorphilus</taxon>
    </lineage>
</organism>
<dbReference type="AlphaFoldDB" id="A0A7I8VR13"/>
<keyword evidence="1" id="KW-0175">Coiled coil</keyword>
<dbReference type="EMBL" id="CAJFCJ010000009">
    <property type="protein sequence ID" value="CAD5118760.1"/>
    <property type="molecule type" value="Genomic_DNA"/>
</dbReference>
<sequence length="148" mass="17159">MFSKHDHPIQTHLYRDAEDNETSRLERELYEVQIKLETLKSQLENSKSLLAIRKNEVLKAELLLEAYNRELLTLQKESKSLRARNIDVQVENEGLKALVDVGKSQRDGSTNRQQLLNFDEVLKDILPKGVTVEMLLDKTYNLDKHAKS</sequence>